<dbReference type="GO" id="GO:0046872">
    <property type="term" value="F:metal ion binding"/>
    <property type="evidence" value="ECO:0007669"/>
    <property type="project" value="UniProtKB-KW"/>
</dbReference>
<sequence>MSRSEKVTLTVLCMIYDNDKLLLQDRVNNIWPGLTFPGGHVEKGESFIHAVKREVKEETGLVISSPRLCGIKQFQTEENERYVVLLFKTSQFTGTLTSSEEGVMKWLHRDELSSCRLAENFLELLQVFDSDDLTEFFYVDEPADGQHVKLL</sequence>
<dbReference type="EMBL" id="QGGY01000007">
    <property type="protein sequence ID" value="PWJ75217.1"/>
    <property type="molecule type" value="Genomic_DNA"/>
</dbReference>
<dbReference type="SUPFAM" id="SSF55811">
    <property type="entry name" value="Nudix"/>
    <property type="match status" value="1"/>
</dbReference>
<evidence type="ECO:0000259" key="7">
    <source>
        <dbReference type="PROSITE" id="PS51462"/>
    </source>
</evidence>
<dbReference type="RefSeq" id="WP_109627111.1">
    <property type="nucleotide sequence ID" value="NZ_JANKBI010000024.1"/>
</dbReference>
<evidence type="ECO:0000313" key="9">
    <source>
        <dbReference type="Proteomes" id="UP000245412"/>
    </source>
</evidence>
<proteinExistence type="inferred from homology"/>
<dbReference type="InterPro" id="IPR015797">
    <property type="entry name" value="NUDIX_hydrolase-like_dom_sf"/>
</dbReference>
<dbReference type="Proteomes" id="UP000245412">
    <property type="component" value="Unassembled WGS sequence"/>
</dbReference>
<feature type="domain" description="Nudix hydrolase" evidence="7">
    <location>
        <begin position="6"/>
        <end position="129"/>
    </location>
</feature>
<dbReference type="GO" id="GO:0005737">
    <property type="term" value="C:cytoplasm"/>
    <property type="evidence" value="ECO:0007669"/>
    <property type="project" value="TreeGrafter"/>
</dbReference>
<dbReference type="PANTHER" id="PTHR43758:SF2">
    <property type="entry name" value="OXIDIZED PURINE NUCLEOSIDE TRIPHOSPHATE HYDROLASE"/>
    <property type="match status" value="1"/>
</dbReference>
<dbReference type="Pfam" id="PF00293">
    <property type="entry name" value="NUDIX"/>
    <property type="match status" value="1"/>
</dbReference>
<comment type="similarity">
    <text evidence="2 6">Belongs to the Nudix hydrolase family.</text>
</comment>
<dbReference type="GO" id="GO:0016818">
    <property type="term" value="F:hydrolase activity, acting on acid anhydrides, in phosphorus-containing anhydrides"/>
    <property type="evidence" value="ECO:0007669"/>
    <property type="project" value="TreeGrafter"/>
</dbReference>
<evidence type="ECO:0000256" key="5">
    <source>
        <dbReference type="ARBA" id="ARBA00022842"/>
    </source>
</evidence>
<reference evidence="8 9" key="1">
    <citation type="submission" date="2018-05" db="EMBL/GenBank/DDBJ databases">
        <authorList>
            <person name="Goeker M."/>
            <person name="Huntemann M."/>
            <person name="Clum A."/>
            <person name="Pillay M."/>
            <person name="Palaniappan K."/>
            <person name="Varghese N."/>
            <person name="Mikhailova N."/>
            <person name="Stamatis D."/>
            <person name="Reddy T."/>
            <person name="Daum C."/>
            <person name="Shapiro N."/>
            <person name="Ivanova N."/>
            <person name="Kyrpides N."/>
            <person name="Woyke T."/>
        </authorList>
    </citation>
    <scope>NUCLEOTIDE SEQUENCE [LARGE SCALE GENOMIC DNA]</scope>
    <source>
        <strain evidence="8 9">DSM 26524</strain>
    </source>
</reference>
<dbReference type="AlphaFoldDB" id="A0AB73T3V4"/>
<evidence type="ECO:0000256" key="1">
    <source>
        <dbReference type="ARBA" id="ARBA00001946"/>
    </source>
</evidence>
<dbReference type="PRINTS" id="PR00502">
    <property type="entry name" value="NUDIXFAMILY"/>
</dbReference>
<evidence type="ECO:0000256" key="3">
    <source>
        <dbReference type="ARBA" id="ARBA00022723"/>
    </source>
</evidence>
<comment type="cofactor">
    <cofactor evidence="1">
        <name>Mg(2+)</name>
        <dbReference type="ChEBI" id="CHEBI:18420"/>
    </cofactor>
</comment>
<evidence type="ECO:0000256" key="2">
    <source>
        <dbReference type="ARBA" id="ARBA00005582"/>
    </source>
</evidence>
<keyword evidence="9" id="KW-1185">Reference proteome</keyword>
<name>A0AB73T3V4_9FIRM</name>
<dbReference type="PROSITE" id="PS00893">
    <property type="entry name" value="NUDIX_BOX"/>
    <property type="match status" value="1"/>
</dbReference>
<accession>A0AB73T3V4</accession>
<dbReference type="InterPro" id="IPR000086">
    <property type="entry name" value="NUDIX_hydrolase_dom"/>
</dbReference>
<dbReference type="InterPro" id="IPR020476">
    <property type="entry name" value="Nudix_hydrolase"/>
</dbReference>
<comment type="caution">
    <text evidence="8">The sequence shown here is derived from an EMBL/GenBank/DDBJ whole genome shotgun (WGS) entry which is preliminary data.</text>
</comment>
<keyword evidence="5" id="KW-0460">Magnesium</keyword>
<gene>
    <name evidence="8" type="ORF">C7383_107224</name>
</gene>
<evidence type="ECO:0000256" key="6">
    <source>
        <dbReference type="RuleBase" id="RU003476"/>
    </source>
</evidence>
<dbReference type="CDD" id="cd18875">
    <property type="entry name" value="NUDIX_Hydrolase"/>
    <property type="match status" value="1"/>
</dbReference>
<dbReference type="InterPro" id="IPR020084">
    <property type="entry name" value="NUDIX_hydrolase_CS"/>
</dbReference>
<dbReference type="PANTHER" id="PTHR43758">
    <property type="entry name" value="7,8-DIHYDRO-8-OXOGUANINE TRIPHOSPHATASE"/>
    <property type="match status" value="1"/>
</dbReference>
<protein>
    <submittedName>
        <fullName evidence="8">8-oxo-dGTP diphosphatase</fullName>
    </submittedName>
</protein>
<dbReference type="PROSITE" id="PS51462">
    <property type="entry name" value="NUDIX"/>
    <property type="match status" value="1"/>
</dbReference>
<evidence type="ECO:0000256" key="4">
    <source>
        <dbReference type="ARBA" id="ARBA00022801"/>
    </source>
</evidence>
<keyword evidence="4 6" id="KW-0378">Hydrolase</keyword>
<keyword evidence="3" id="KW-0479">Metal-binding</keyword>
<dbReference type="Gene3D" id="3.90.79.10">
    <property type="entry name" value="Nucleoside Triphosphate Pyrophosphohydrolase"/>
    <property type="match status" value="1"/>
</dbReference>
<organism evidence="8 9">
    <name type="scientific">Murimonas intestini</name>
    <dbReference type="NCBI Taxonomy" id="1337051"/>
    <lineage>
        <taxon>Bacteria</taxon>
        <taxon>Bacillati</taxon>
        <taxon>Bacillota</taxon>
        <taxon>Clostridia</taxon>
        <taxon>Lachnospirales</taxon>
        <taxon>Lachnospiraceae</taxon>
        <taxon>Murimonas</taxon>
    </lineage>
</organism>
<evidence type="ECO:0000313" key="8">
    <source>
        <dbReference type="EMBL" id="PWJ75217.1"/>
    </source>
</evidence>